<dbReference type="Pfam" id="PF22880">
    <property type="entry name" value="DUF7019"/>
    <property type="match status" value="1"/>
</dbReference>
<accession>A0AB39TC76</accession>
<dbReference type="InterPro" id="IPR054284">
    <property type="entry name" value="DUF7019"/>
</dbReference>
<sequence>MGFRYYLYVSDSKVDMLLPQIDPSFGQKKTREFGIDAKVASYRDVTESTPNDDRISRLDRVVSHLEKHGELGSVDEPGTFFREQLAMRWNVLTDSDGTSLAYFGGRTDSGVVVGLGGSTHHVLGASPDAGGIPTLARSLLPSLLDGLRVDPEIDSLVNGDPGHRATPEAAALNAVRRTVEALQGPAQTMEFVAKRLLHGPSPDPEDRSIVLLGSPLYVATVD</sequence>
<dbReference type="AlphaFoldDB" id="A0AB39TC76"/>
<name>A0AB39TC76_9ACTN</name>
<dbReference type="NCBIfam" id="NF040893">
    <property type="entry name" value="SAVMC3_10250"/>
    <property type="match status" value="1"/>
</dbReference>
<dbReference type="RefSeq" id="WP_369148150.1">
    <property type="nucleotide sequence ID" value="NZ_CP163444.1"/>
</dbReference>
<reference evidence="1" key="1">
    <citation type="submission" date="2024-07" db="EMBL/GenBank/DDBJ databases">
        <authorList>
            <person name="Yu S.T."/>
        </authorList>
    </citation>
    <scope>NUCLEOTIDE SEQUENCE</scope>
    <source>
        <strain evidence="1">R44</strain>
    </source>
</reference>
<protein>
    <submittedName>
        <fullName evidence="1">SAVMC3_10250 family protein</fullName>
    </submittedName>
</protein>
<gene>
    <name evidence="1" type="ORF">AB5J54_36120</name>
</gene>
<dbReference type="EMBL" id="CP163444">
    <property type="protein sequence ID" value="XDQ75620.1"/>
    <property type="molecule type" value="Genomic_DNA"/>
</dbReference>
<organism evidence="1">
    <name type="scientific">Streptomyces sp. R44</name>
    <dbReference type="NCBI Taxonomy" id="3238633"/>
    <lineage>
        <taxon>Bacteria</taxon>
        <taxon>Bacillati</taxon>
        <taxon>Actinomycetota</taxon>
        <taxon>Actinomycetes</taxon>
        <taxon>Kitasatosporales</taxon>
        <taxon>Streptomycetaceae</taxon>
        <taxon>Streptomyces</taxon>
    </lineage>
</organism>
<evidence type="ECO:0000313" key="1">
    <source>
        <dbReference type="EMBL" id="XDQ75620.1"/>
    </source>
</evidence>
<proteinExistence type="predicted"/>